<evidence type="ECO:0000313" key="2">
    <source>
        <dbReference type="EMBL" id="SUZ82778.1"/>
    </source>
</evidence>
<sequence length="26" mass="2821">MVGADHYIEPQVLAPSDQRSHGLGSR</sequence>
<dbReference type="EMBL" id="UINC01001522">
    <property type="protein sequence ID" value="SUZ82778.1"/>
    <property type="molecule type" value="Genomic_DNA"/>
</dbReference>
<gene>
    <name evidence="2" type="ORF">METZ01_LOCUS35632</name>
</gene>
<proteinExistence type="predicted"/>
<reference evidence="2" key="1">
    <citation type="submission" date="2018-05" db="EMBL/GenBank/DDBJ databases">
        <authorList>
            <person name="Lanie J.A."/>
            <person name="Ng W.-L."/>
            <person name="Kazmierczak K.M."/>
            <person name="Andrzejewski T.M."/>
            <person name="Davidsen T.M."/>
            <person name="Wayne K.J."/>
            <person name="Tettelin H."/>
            <person name="Glass J.I."/>
            <person name="Rusch D."/>
            <person name="Podicherti R."/>
            <person name="Tsui H.-C.T."/>
            <person name="Winkler M.E."/>
        </authorList>
    </citation>
    <scope>NUCLEOTIDE SEQUENCE</scope>
</reference>
<organism evidence="2">
    <name type="scientific">marine metagenome</name>
    <dbReference type="NCBI Taxonomy" id="408172"/>
    <lineage>
        <taxon>unclassified sequences</taxon>
        <taxon>metagenomes</taxon>
        <taxon>ecological metagenomes</taxon>
    </lineage>
</organism>
<dbReference type="AlphaFoldDB" id="A0A381QVY9"/>
<name>A0A381QVY9_9ZZZZ</name>
<evidence type="ECO:0000256" key="1">
    <source>
        <dbReference type="SAM" id="MobiDB-lite"/>
    </source>
</evidence>
<accession>A0A381QVY9</accession>
<feature type="region of interest" description="Disordered" evidence="1">
    <location>
        <begin position="1"/>
        <end position="26"/>
    </location>
</feature>
<protein>
    <submittedName>
        <fullName evidence="2">Uncharacterized protein</fullName>
    </submittedName>
</protein>